<evidence type="ECO:0000313" key="6">
    <source>
        <dbReference type="EMBL" id="TCD03706.1"/>
    </source>
</evidence>
<reference evidence="6 7" key="1">
    <citation type="submission" date="2019-02" db="EMBL/GenBank/DDBJ databases">
        <title>Pedobacter sp. RP-1-14 sp. nov., isolated from Arctic soil.</title>
        <authorList>
            <person name="Dahal R.H."/>
        </authorList>
    </citation>
    <scope>NUCLEOTIDE SEQUENCE [LARGE SCALE GENOMIC DNA]</scope>
    <source>
        <strain evidence="6 7">RP-1-14</strain>
    </source>
</reference>
<gene>
    <name evidence="6" type="ORF">EZ437_07060</name>
</gene>
<dbReference type="InterPro" id="IPR013325">
    <property type="entry name" value="RNA_pol_sigma_r2"/>
</dbReference>
<sequence>MYDEIAILIDSMAKRNCETSYRRLFTLLFGPLTRFSLCFLKSRQLSEETASDVMLVLWQRRVELTAVKNVRSYAFITARNLSLNLVKKDSSRKFTSLDDLDVSVHLNIRTPEQLLINDELRKRLEETINTLPEKGKLVFKLVKEDGFSYKEVAEILNISVKTVDAHLVASIKKLMVILKDEFNLA</sequence>
<feature type="domain" description="HTH luxR-type" evidence="5">
    <location>
        <begin position="146"/>
        <end position="173"/>
    </location>
</feature>
<keyword evidence="4" id="KW-0804">Transcription</keyword>
<dbReference type="AlphaFoldDB" id="A0A4R0NS23"/>
<comment type="similarity">
    <text evidence="1">Belongs to the sigma-70 factor family. ECF subfamily.</text>
</comment>
<dbReference type="PANTHER" id="PTHR43133">
    <property type="entry name" value="RNA POLYMERASE ECF-TYPE SIGMA FACTO"/>
    <property type="match status" value="1"/>
</dbReference>
<name>A0A4R0NS23_9SPHI</name>
<evidence type="ECO:0000256" key="1">
    <source>
        <dbReference type="ARBA" id="ARBA00010641"/>
    </source>
</evidence>
<comment type="caution">
    <text evidence="6">The sequence shown here is derived from an EMBL/GenBank/DDBJ whole genome shotgun (WGS) entry which is preliminary data.</text>
</comment>
<dbReference type="InterPro" id="IPR014284">
    <property type="entry name" value="RNA_pol_sigma-70_dom"/>
</dbReference>
<dbReference type="SUPFAM" id="SSF88946">
    <property type="entry name" value="Sigma2 domain of RNA polymerase sigma factors"/>
    <property type="match status" value="1"/>
</dbReference>
<dbReference type="InterPro" id="IPR013249">
    <property type="entry name" value="RNA_pol_sigma70_r4_t2"/>
</dbReference>
<dbReference type="PROSITE" id="PS00622">
    <property type="entry name" value="HTH_LUXR_1"/>
    <property type="match status" value="1"/>
</dbReference>
<dbReference type="InterPro" id="IPR039425">
    <property type="entry name" value="RNA_pol_sigma-70-like"/>
</dbReference>
<accession>A0A4R0NS23</accession>
<evidence type="ECO:0000256" key="4">
    <source>
        <dbReference type="ARBA" id="ARBA00023163"/>
    </source>
</evidence>
<proteinExistence type="inferred from homology"/>
<keyword evidence="2" id="KW-0805">Transcription regulation</keyword>
<dbReference type="InterPro" id="IPR013324">
    <property type="entry name" value="RNA_pol_sigma_r3/r4-like"/>
</dbReference>
<dbReference type="GO" id="GO:0016987">
    <property type="term" value="F:sigma factor activity"/>
    <property type="evidence" value="ECO:0007669"/>
    <property type="project" value="UniProtKB-KW"/>
</dbReference>
<dbReference type="PANTHER" id="PTHR43133:SF46">
    <property type="entry name" value="RNA POLYMERASE SIGMA-70 FACTOR ECF SUBFAMILY"/>
    <property type="match status" value="1"/>
</dbReference>
<evidence type="ECO:0000259" key="5">
    <source>
        <dbReference type="PROSITE" id="PS00622"/>
    </source>
</evidence>
<dbReference type="InterPro" id="IPR000792">
    <property type="entry name" value="Tscrpt_reg_LuxR_C"/>
</dbReference>
<dbReference type="RefSeq" id="WP_131594576.1">
    <property type="nucleotide sequence ID" value="NZ_SJSL01000001.1"/>
</dbReference>
<evidence type="ECO:0000313" key="7">
    <source>
        <dbReference type="Proteomes" id="UP000293347"/>
    </source>
</evidence>
<dbReference type="InterPro" id="IPR036388">
    <property type="entry name" value="WH-like_DNA-bd_sf"/>
</dbReference>
<keyword evidence="3" id="KW-0731">Sigma factor</keyword>
<dbReference type="GO" id="GO:0006352">
    <property type="term" value="P:DNA-templated transcription initiation"/>
    <property type="evidence" value="ECO:0007669"/>
    <property type="project" value="InterPro"/>
</dbReference>
<dbReference type="CDD" id="cd06171">
    <property type="entry name" value="Sigma70_r4"/>
    <property type="match status" value="1"/>
</dbReference>
<dbReference type="EMBL" id="SJSL01000001">
    <property type="protein sequence ID" value="TCD03706.1"/>
    <property type="molecule type" value="Genomic_DNA"/>
</dbReference>
<dbReference type="Pfam" id="PF08281">
    <property type="entry name" value="Sigma70_r4_2"/>
    <property type="match status" value="1"/>
</dbReference>
<organism evidence="6 7">
    <name type="scientific">Pedobacter psychroterrae</name>
    <dbReference type="NCBI Taxonomy" id="2530453"/>
    <lineage>
        <taxon>Bacteria</taxon>
        <taxon>Pseudomonadati</taxon>
        <taxon>Bacteroidota</taxon>
        <taxon>Sphingobacteriia</taxon>
        <taxon>Sphingobacteriales</taxon>
        <taxon>Sphingobacteriaceae</taxon>
        <taxon>Pedobacter</taxon>
    </lineage>
</organism>
<evidence type="ECO:0000256" key="2">
    <source>
        <dbReference type="ARBA" id="ARBA00023015"/>
    </source>
</evidence>
<dbReference type="SUPFAM" id="SSF88659">
    <property type="entry name" value="Sigma3 and sigma4 domains of RNA polymerase sigma factors"/>
    <property type="match status" value="1"/>
</dbReference>
<dbReference type="NCBIfam" id="TIGR02937">
    <property type="entry name" value="sigma70-ECF"/>
    <property type="match status" value="1"/>
</dbReference>
<dbReference type="Proteomes" id="UP000293347">
    <property type="component" value="Unassembled WGS sequence"/>
</dbReference>
<dbReference type="GO" id="GO:0003677">
    <property type="term" value="F:DNA binding"/>
    <property type="evidence" value="ECO:0007669"/>
    <property type="project" value="InterPro"/>
</dbReference>
<dbReference type="Gene3D" id="1.10.10.10">
    <property type="entry name" value="Winged helix-like DNA-binding domain superfamily/Winged helix DNA-binding domain"/>
    <property type="match status" value="1"/>
</dbReference>
<keyword evidence="7" id="KW-1185">Reference proteome</keyword>
<dbReference type="Gene3D" id="1.10.1740.10">
    <property type="match status" value="1"/>
</dbReference>
<protein>
    <submittedName>
        <fullName evidence="6">Sigma-70 family RNA polymerase sigma factor</fullName>
    </submittedName>
</protein>
<evidence type="ECO:0000256" key="3">
    <source>
        <dbReference type="ARBA" id="ARBA00023082"/>
    </source>
</evidence>
<dbReference type="OrthoDB" id="659361at2"/>